<evidence type="ECO:0000256" key="5">
    <source>
        <dbReference type="SAM" id="MobiDB-lite"/>
    </source>
</evidence>
<dbReference type="Pfam" id="PF06305">
    <property type="entry name" value="LapA_dom"/>
    <property type="match status" value="1"/>
</dbReference>
<dbReference type="GO" id="GO:0005886">
    <property type="term" value="C:plasma membrane"/>
    <property type="evidence" value="ECO:0007669"/>
    <property type="project" value="InterPro"/>
</dbReference>
<keyword evidence="9" id="KW-1185">Reference proteome</keyword>
<keyword evidence="3 6" id="KW-1133">Transmembrane helix</keyword>
<feature type="transmembrane region" description="Helical" evidence="6">
    <location>
        <begin position="41"/>
        <end position="60"/>
    </location>
</feature>
<dbReference type="Proteomes" id="UP000030907">
    <property type="component" value="Chromosome"/>
</dbReference>
<dbReference type="STRING" id="1515612.SKP52_09930"/>
<keyword evidence="2 6" id="KW-0812">Transmembrane</keyword>
<evidence type="ECO:0000256" key="2">
    <source>
        <dbReference type="ARBA" id="ARBA00022692"/>
    </source>
</evidence>
<name>A0A0A7PI26_9SPHN</name>
<evidence type="ECO:0000256" key="6">
    <source>
        <dbReference type="SAM" id="Phobius"/>
    </source>
</evidence>
<dbReference type="EMBL" id="CP009122">
    <property type="protein sequence ID" value="AJA08893.1"/>
    <property type="molecule type" value="Genomic_DNA"/>
</dbReference>
<feature type="domain" description="Lipopolysaccharide assembly protein A" evidence="7">
    <location>
        <begin position="26"/>
        <end position="82"/>
    </location>
</feature>
<feature type="region of interest" description="Disordered" evidence="5">
    <location>
        <begin position="92"/>
        <end position="113"/>
    </location>
</feature>
<organism evidence="8 9">
    <name type="scientific">Sphingopyxis fribergensis</name>
    <dbReference type="NCBI Taxonomy" id="1515612"/>
    <lineage>
        <taxon>Bacteria</taxon>
        <taxon>Pseudomonadati</taxon>
        <taxon>Pseudomonadota</taxon>
        <taxon>Alphaproteobacteria</taxon>
        <taxon>Sphingomonadales</taxon>
        <taxon>Sphingomonadaceae</taxon>
        <taxon>Sphingopyxis</taxon>
    </lineage>
</organism>
<reference evidence="8 9" key="1">
    <citation type="journal article" date="2015" name="Int. J. Syst. Evol. Microbiol.">
        <title>Description of Sphingopyxis fribergensis sp. nov. - a soil bacterium with the ability to degrade styrene and phenylacetic acid.</title>
        <authorList>
            <person name="Oelschlagel M."/>
            <person name="Ruckert C."/>
            <person name="Kalinowski J."/>
            <person name="Schmidt G."/>
            <person name="Schlomann M."/>
            <person name="Tischler D."/>
        </authorList>
    </citation>
    <scope>NUCLEOTIDE SEQUENCE [LARGE SCALE GENOMIC DNA]</scope>
    <source>
        <strain evidence="8 9">Kp5.2</strain>
    </source>
</reference>
<dbReference type="KEGG" id="sphk:SKP52_09930"/>
<sequence length="113" mass="12602">MGILRTIIWVLLTAVLVIFAMANWRVVTVTIWPGWEAETKLPVVILAAFLIGSVPMWIALRTTRWSMKRRLDASERQAADLRALANRPVEVTPTAPVNDIPPAPTDLFATDKP</sequence>
<gene>
    <name evidence="8" type="ORF">SKP52_09930</name>
</gene>
<dbReference type="InterPro" id="IPR010445">
    <property type="entry name" value="LapA_dom"/>
</dbReference>
<keyword evidence="4 6" id="KW-0472">Membrane</keyword>
<keyword evidence="1" id="KW-1003">Cell membrane</keyword>
<protein>
    <recommendedName>
        <fullName evidence="7">Lipopolysaccharide assembly protein A domain-containing protein</fullName>
    </recommendedName>
</protein>
<proteinExistence type="predicted"/>
<evidence type="ECO:0000256" key="3">
    <source>
        <dbReference type="ARBA" id="ARBA00022989"/>
    </source>
</evidence>
<dbReference type="RefSeq" id="WP_039574416.1">
    <property type="nucleotide sequence ID" value="NZ_CP009122.1"/>
</dbReference>
<evidence type="ECO:0000313" key="8">
    <source>
        <dbReference type="EMBL" id="AJA08893.1"/>
    </source>
</evidence>
<evidence type="ECO:0000259" key="7">
    <source>
        <dbReference type="Pfam" id="PF06305"/>
    </source>
</evidence>
<evidence type="ECO:0000256" key="1">
    <source>
        <dbReference type="ARBA" id="ARBA00022475"/>
    </source>
</evidence>
<feature type="transmembrane region" description="Helical" evidence="6">
    <location>
        <begin position="7"/>
        <end position="35"/>
    </location>
</feature>
<dbReference type="OrthoDB" id="7595841at2"/>
<accession>A0A0A7PI26</accession>
<evidence type="ECO:0000313" key="9">
    <source>
        <dbReference type="Proteomes" id="UP000030907"/>
    </source>
</evidence>
<dbReference type="AlphaFoldDB" id="A0A0A7PI26"/>
<dbReference type="HOGENOM" id="CLU_154635_0_0_5"/>
<evidence type="ECO:0000256" key="4">
    <source>
        <dbReference type="ARBA" id="ARBA00023136"/>
    </source>
</evidence>